<dbReference type="InterPro" id="IPR058031">
    <property type="entry name" value="AAA_lid_NorR"/>
</dbReference>
<keyword evidence="3" id="KW-0805">Transcription regulation</keyword>
<evidence type="ECO:0000256" key="4">
    <source>
        <dbReference type="ARBA" id="ARBA00023163"/>
    </source>
</evidence>
<dbReference type="InterPro" id="IPR027417">
    <property type="entry name" value="P-loop_NTPase"/>
</dbReference>
<evidence type="ECO:0000259" key="6">
    <source>
        <dbReference type="PROSITE" id="PS50045"/>
    </source>
</evidence>
<dbReference type="SUPFAM" id="SSF46689">
    <property type="entry name" value="Homeodomain-like"/>
    <property type="match status" value="1"/>
</dbReference>
<dbReference type="SUPFAM" id="SSF52540">
    <property type="entry name" value="P-loop containing nucleoside triphosphate hydrolases"/>
    <property type="match status" value="1"/>
</dbReference>
<gene>
    <name evidence="7" type="ORF">LOC71_04280</name>
</gene>
<proteinExistence type="predicted"/>
<feature type="domain" description="Sigma-54 factor interaction" evidence="6">
    <location>
        <begin position="188"/>
        <end position="427"/>
    </location>
</feature>
<name>A0ABS8ND52_9BACT</name>
<keyword evidence="2" id="KW-0067">ATP-binding</keyword>
<evidence type="ECO:0000256" key="1">
    <source>
        <dbReference type="ARBA" id="ARBA00022741"/>
    </source>
</evidence>
<dbReference type="RefSeq" id="WP_230271635.1">
    <property type="nucleotide sequence ID" value="NZ_JAJKFW010000006.1"/>
</dbReference>
<comment type="caution">
    <text evidence="7">The sequence shown here is derived from an EMBL/GenBank/DDBJ whole genome shotgun (WGS) entry which is preliminary data.</text>
</comment>
<dbReference type="Pfam" id="PF02954">
    <property type="entry name" value="HTH_8"/>
    <property type="match status" value="1"/>
</dbReference>
<evidence type="ECO:0000313" key="7">
    <source>
        <dbReference type="EMBL" id="MCC9641479.1"/>
    </source>
</evidence>
<feature type="compositionally biased region" description="Polar residues" evidence="5">
    <location>
        <begin position="107"/>
        <end position="118"/>
    </location>
</feature>
<keyword evidence="8" id="KW-1185">Reference proteome</keyword>
<reference evidence="7" key="1">
    <citation type="submission" date="2021-11" db="EMBL/GenBank/DDBJ databases">
        <title>Genome sequence.</title>
        <authorList>
            <person name="Sun Q."/>
        </authorList>
    </citation>
    <scope>NUCLEOTIDE SEQUENCE</scope>
    <source>
        <strain evidence="7">JC740</strain>
    </source>
</reference>
<dbReference type="EMBL" id="JAJKFW010000006">
    <property type="protein sequence ID" value="MCC9641479.1"/>
    <property type="molecule type" value="Genomic_DNA"/>
</dbReference>
<dbReference type="InterPro" id="IPR002078">
    <property type="entry name" value="Sigma_54_int"/>
</dbReference>
<dbReference type="Gene3D" id="1.10.8.60">
    <property type="match status" value="1"/>
</dbReference>
<evidence type="ECO:0000313" key="8">
    <source>
        <dbReference type="Proteomes" id="UP001430306"/>
    </source>
</evidence>
<dbReference type="PRINTS" id="PR01590">
    <property type="entry name" value="HTHFIS"/>
</dbReference>
<evidence type="ECO:0000256" key="3">
    <source>
        <dbReference type="ARBA" id="ARBA00023015"/>
    </source>
</evidence>
<dbReference type="InterPro" id="IPR002197">
    <property type="entry name" value="HTH_Fis"/>
</dbReference>
<dbReference type="InterPro" id="IPR009057">
    <property type="entry name" value="Homeodomain-like_sf"/>
</dbReference>
<dbReference type="PANTHER" id="PTHR32071:SF57">
    <property type="entry name" value="C4-DICARBOXYLATE TRANSPORT TRANSCRIPTIONAL REGULATORY PROTEIN DCTD"/>
    <property type="match status" value="1"/>
</dbReference>
<dbReference type="Pfam" id="PF25601">
    <property type="entry name" value="AAA_lid_14"/>
    <property type="match status" value="1"/>
</dbReference>
<feature type="region of interest" description="Disordered" evidence="5">
    <location>
        <begin position="97"/>
        <end position="118"/>
    </location>
</feature>
<accession>A0ABS8ND52</accession>
<sequence length="517" mass="57212">MTRSNRSPRNRSLIKQLDASTARVWIIDADGELVHVSPTMAEWLQTLSSDRDGTGSDGNEVLDLEQIAETWIEALLPDPMIDARGYATRRWFPVRSSSAKSPDRRIQPTSGPANSHPSVANLDPVEIAHWVRLGTTGFTLGCVGKFLRDAEVPFSDWIGDSGLRQQSLLEEQLHKHRMAVGRTVEILLTGESSAAELLRRRIAAASSVRCHLGLFAPTTHSSRELALHLHDASAADETLTIVDGALMDAELLEAYAAPAIHALNHGEPDRARATLLVERLDEMPDEAQLKLTQWMEVFGDRLRLIGLLDPASKIHSSSASSDHDPLDAQIAELTRMPQATTGIAKPVLNAMRTMPILLPALKERREDIPAMALALLREAHRNRPAKRRRFETADLPRIGRDAADALLLYPWPDNFEELAEAMESALARVVGDRIGKEHLPLAIRSYQLPNSIEKASKPTTDGDNIDHQFRISSLDEAVQKYERELIEKAMNASGGNKAEAARRLGISRARLLRKLES</sequence>
<dbReference type="PANTHER" id="PTHR32071">
    <property type="entry name" value="TRANSCRIPTIONAL REGULATORY PROTEIN"/>
    <property type="match status" value="1"/>
</dbReference>
<organism evidence="7 8">
    <name type="scientific">Rhodopirellula halodulae</name>
    <dbReference type="NCBI Taxonomy" id="2894198"/>
    <lineage>
        <taxon>Bacteria</taxon>
        <taxon>Pseudomonadati</taxon>
        <taxon>Planctomycetota</taxon>
        <taxon>Planctomycetia</taxon>
        <taxon>Pirellulales</taxon>
        <taxon>Pirellulaceae</taxon>
        <taxon>Rhodopirellula</taxon>
    </lineage>
</organism>
<dbReference type="PROSITE" id="PS50045">
    <property type="entry name" value="SIGMA54_INTERACT_4"/>
    <property type="match status" value="1"/>
</dbReference>
<keyword evidence="4" id="KW-0804">Transcription</keyword>
<dbReference type="Proteomes" id="UP001430306">
    <property type="component" value="Unassembled WGS sequence"/>
</dbReference>
<protein>
    <submittedName>
        <fullName evidence="7">Fis family transcriptional regulator</fullName>
    </submittedName>
</protein>
<dbReference type="Gene3D" id="1.10.10.60">
    <property type="entry name" value="Homeodomain-like"/>
    <property type="match status" value="1"/>
</dbReference>
<evidence type="ECO:0000256" key="5">
    <source>
        <dbReference type="SAM" id="MobiDB-lite"/>
    </source>
</evidence>
<evidence type="ECO:0000256" key="2">
    <source>
        <dbReference type="ARBA" id="ARBA00022840"/>
    </source>
</evidence>
<keyword evidence="1" id="KW-0547">Nucleotide-binding</keyword>